<dbReference type="EMBL" id="JAULRT010000059">
    <property type="protein sequence ID" value="MDO3382856.1"/>
    <property type="molecule type" value="Genomic_DNA"/>
</dbReference>
<reference evidence="7" key="1">
    <citation type="submission" date="2023-07" db="EMBL/GenBank/DDBJ databases">
        <title>Gilvimarinus algae sp. nov., isolated from the surface of Kelp.</title>
        <authorList>
            <person name="Sun Y.Y."/>
            <person name="Gong Y."/>
            <person name="Du Z.J."/>
        </authorList>
    </citation>
    <scope>NUCLEOTIDE SEQUENCE</scope>
    <source>
        <strain evidence="7">SDUM040014</strain>
    </source>
</reference>
<evidence type="ECO:0000256" key="4">
    <source>
        <dbReference type="ARBA" id="ARBA00022989"/>
    </source>
</evidence>
<dbReference type="RefSeq" id="WP_302713371.1">
    <property type="nucleotide sequence ID" value="NZ_JAULRT010000059.1"/>
</dbReference>
<dbReference type="InterPro" id="IPR052363">
    <property type="entry name" value="LPS_export_LptC"/>
</dbReference>
<keyword evidence="4 6" id="KW-1133">Transmembrane helix</keyword>
<organism evidence="7 8">
    <name type="scientific">Gilvimarinus algae</name>
    <dbReference type="NCBI Taxonomy" id="3058037"/>
    <lineage>
        <taxon>Bacteria</taxon>
        <taxon>Pseudomonadati</taxon>
        <taxon>Pseudomonadota</taxon>
        <taxon>Gammaproteobacteria</taxon>
        <taxon>Cellvibrionales</taxon>
        <taxon>Cellvibrionaceae</taxon>
        <taxon>Gilvimarinus</taxon>
    </lineage>
</organism>
<protein>
    <recommendedName>
        <fullName evidence="6">Lipopolysaccharide export system protein LptC</fullName>
    </recommendedName>
</protein>
<evidence type="ECO:0000256" key="2">
    <source>
        <dbReference type="ARBA" id="ARBA00022519"/>
    </source>
</evidence>
<dbReference type="PANTHER" id="PTHR37481:SF1">
    <property type="entry name" value="LIPOPOLYSACCHARIDE EXPORT SYSTEM PROTEIN LPTC"/>
    <property type="match status" value="1"/>
</dbReference>
<evidence type="ECO:0000313" key="8">
    <source>
        <dbReference type="Proteomes" id="UP001168380"/>
    </source>
</evidence>
<keyword evidence="3 6" id="KW-0812">Transmembrane</keyword>
<name>A0ABT8TJM0_9GAMM</name>
<keyword evidence="8" id="KW-1185">Reference proteome</keyword>
<keyword evidence="1 6" id="KW-1003">Cell membrane</keyword>
<keyword evidence="5 6" id="KW-0472">Membrane</keyword>
<gene>
    <name evidence="6 7" type="primary">lptC</name>
    <name evidence="7" type="ORF">QWI16_11820</name>
</gene>
<comment type="subcellular location">
    <subcellularLocation>
        <location evidence="6">Cell inner membrane</location>
        <topology evidence="6">Single-pass membrane protein</topology>
    </subcellularLocation>
</comment>
<evidence type="ECO:0000256" key="3">
    <source>
        <dbReference type="ARBA" id="ARBA00022692"/>
    </source>
</evidence>
<dbReference type="HAMAP" id="MF_01915">
    <property type="entry name" value="LPS_assembly_LptC"/>
    <property type="match status" value="1"/>
</dbReference>
<comment type="similarity">
    <text evidence="6">Belongs to the LptC family.</text>
</comment>
<dbReference type="Pfam" id="PF06835">
    <property type="entry name" value="LptC"/>
    <property type="match status" value="1"/>
</dbReference>
<dbReference type="InterPro" id="IPR026265">
    <property type="entry name" value="LptC"/>
</dbReference>
<comment type="subunit">
    <text evidence="6">Component of the lipopolysaccharide transport and assembly complex. Interacts with LptA and the LptBFG transporter complex.</text>
</comment>
<dbReference type="InterPro" id="IPR010664">
    <property type="entry name" value="LipoPS_assembly_LptC-rel"/>
</dbReference>
<dbReference type="PANTHER" id="PTHR37481">
    <property type="entry name" value="LIPOPOLYSACCHARIDE EXPORT SYSTEM PROTEIN LPTC"/>
    <property type="match status" value="1"/>
</dbReference>
<dbReference type="NCBIfam" id="TIGR04409">
    <property type="entry name" value="LptC_YrbK"/>
    <property type="match status" value="1"/>
</dbReference>
<accession>A0ABT8TJM0</accession>
<comment type="function">
    <text evidence="6">Involved in the assembly of lipopolysaccharide (LPS). Required for the translocation of LPS from the inner membrane to the outer membrane. Facilitates the transfer of LPS from the inner membrane to the periplasmic protein LptA. Could be a docking site for LptA.</text>
</comment>
<sequence length="192" mass="21666">MRPRQPKSWILLIALCSALVYVALQYSPRDLMGPDTEDSQARYPETYIEGMSDRAYADTGTLRHTLNAERVIYYTEQGQTKGFVEQPHLVFFAQSDSPPWHLRAERGVADTQRNTLTLKNNVTAYSDHPEFGRITVDTDDLLIDTVRQFAQTDKPVTMRSARGITSAVGLNAELESGRVELLSEVQGIYEPQ</sequence>
<evidence type="ECO:0000256" key="6">
    <source>
        <dbReference type="HAMAP-Rule" id="MF_01915"/>
    </source>
</evidence>
<evidence type="ECO:0000256" key="5">
    <source>
        <dbReference type="ARBA" id="ARBA00023136"/>
    </source>
</evidence>
<evidence type="ECO:0000313" key="7">
    <source>
        <dbReference type="EMBL" id="MDO3382856.1"/>
    </source>
</evidence>
<dbReference type="Gene3D" id="2.60.450.10">
    <property type="entry name" value="Lipopolysaccharide (LPS) transport protein A like domain"/>
    <property type="match status" value="1"/>
</dbReference>
<dbReference type="Proteomes" id="UP001168380">
    <property type="component" value="Unassembled WGS sequence"/>
</dbReference>
<comment type="caution">
    <text evidence="7">The sequence shown here is derived from an EMBL/GenBank/DDBJ whole genome shotgun (WGS) entry which is preliminary data.</text>
</comment>
<keyword evidence="2 6" id="KW-0997">Cell inner membrane</keyword>
<evidence type="ECO:0000256" key="1">
    <source>
        <dbReference type="ARBA" id="ARBA00022475"/>
    </source>
</evidence>
<proteinExistence type="inferred from homology"/>